<keyword evidence="3" id="KW-1133">Transmembrane helix</keyword>
<protein>
    <submittedName>
        <fullName evidence="5">Uncharacterized protein</fullName>
    </submittedName>
</protein>
<dbReference type="EMBL" id="VLTN01000015">
    <property type="protein sequence ID" value="KAA0153611.1"/>
    <property type="molecule type" value="Genomic_DNA"/>
</dbReference>
<dbReference type="PROSITE" id="PS00626">
    <property type="entry name" value="RCC1_2"/>
    <property type="match status" value="5"/>
</dbReference>
<feature type="transmembrane region" description="Helical" evidence="3">
    <location>
        <begin position="544"/>
        <end position="569"/>
    </location>
</feature>
<keyword evidence="3" id="KW-0472">Membrane</keyword>
<reference evidence="5 6" key="1">
    <citation type="submission" date="2019-07" db="EMBL/GenBank/DDBJ databases">
        <title>Genomes of Cafeteria roenbergensis.</title>
        <authorList>
            <person name="Fischer M.G."/>
            <person name="Hackl T."/>
            <person name="Roman M."/>
        </authorList>
    </citation>
    <scope>NUCLEOTIDE SEQUENCE [LARGE SCALE GENOMIC DNA]</scope>
    <source>
        <strain evidence="5 6">BVI</strain>
    </source>
</reference>
<evidence type="ECO:0000313" key="5">
    <source>
        <dbReference type="EMBL" id="KAA0153611.1"/>
    </source>
</evidence>
<dbReference type="InterPro" id="IPR051553">
    <property type="entry name" value="Ran_GTPase-activating"/>
</dbReference>
<evidence type="ECO:0000256" key="1">
    <source>
        <dbReference type="PROSITE-ProRule" id="PRU00235"/>
    </source>
</evidence>
<keyword evidence="3" id="KW-0812">Transmembrane</keyword>
<dbReference type="PANTHER" id="PTHR45982:SF1">
    <property type="entry name" value="REGULATOR OF CHROMOSOME CONDENSATION"/>
    <property type="match status" value="1"/>
</dbReference>
<dbReference type="InterPro" id="IPR000408">
    <property type="entry name" value="Reg_chr_condens"/>
</dbReference>
<feature type="transmembrane region" description="Helical" evidence="3">
    <location>
        <begin position="518"/>
        <end position="538"/>
    </location>
</feature>
<dbReference type="PANTHER" id="PTHR45982">
    <property type="entry name" value="REGULATOR OF CHROMOSOME CONDENSATION"/>
    <property type="match status" value="1"/>
</dbReference>
<evidence type="ECO:0000256" key="3">
    <source>
        <dbReference type="SAM" id="Phobius"/>
    </source>
</evidence>
<name>A0A5A8CPC4_CAFRO</name>
<sequence>MLRVAAAAQLAALAVLVMVPAQALPCSAGLRHAAPRGELAPPLRGAANATAPEDEHPGHSTAALRPRGDEVTRAGPSHVGPRRGTWGASLSSVLGAFVSMAHGARSGRRLEASAAQVSAGSYHSVVLLTDGTVRAFGAATSGRLGYGSEISVGDVESRLPSLQGPVPVGGTVVAVAAGDSHTLVVLVDGTVKAFGEGDYGKLGYGSTDNVGDKLATVPSAQGPVPLNGTAKAVSAGEDHSLVLMDDGTVFAFGRSDSGRLGYGNYVFVGSTPETIPSAQGPVPLNGTATAVSAGGSHSMVLMDDGTVLAFGSGASGRLGYGSDASVGATPETVPSAQGPVPLNGTVVAVAAGGTHSLVVLADGTVRAFGNGGYGKLGYGSTETLGLTPETLPSVLGPVPLNGTAVAVAAGQGHSLVLMDDGTVQAFGAGIYGQLGSGSTANVGDTPETLPSAQDPVSLGGTAVAVAAGRTHSLVMLADGTVRAFGDGGYGRLGIALSIGLSISLTVALVIALSIGLRVALGIALGIPVSVALCIAFYVAIGIPISVALCIAIDVAIGFAIGFAIGIVLADVIDLGFTFSLADPHFHFHPHLHRLSYPHPHLHRLSYPHLHRLSYPHPHLHRLSYPHLHLHHYIHTDTLPLPHVIRHGQRVTFAHRLPVAHGVSV</sequence>
<dbReference type="SUPFAM" id="SSF50985">
    <property type="entry name" value="RCC1/BLIP-II"/>
    <property type="match status" value="2"/>
</dbReference>
<dbReference type="PROSITE" id="PS50012">
    <property type="entry name" value="RCC1_3"/>
    <property type="match status" value="6"/>
</dbReference>
<gene>
    <name evidence="5" type="ORF">FNF29_02999</name>
</gene>
<evidence type="ECO:0000313" key="6">
    <source>
        <dbReference type="Proteomes" id="UP000323011"/>
    </source>
</evidence>
<feature type="repeat" description="RCC1" evidence="1">
    <location>
        <begin position="363"/>
        <end position="420"/>
    </location>
</feature>
<dbReference type="Gene3D" id="2.130.10.30">
    <property type="entry name" value="Regulator of chromosome condensation 1/beta-lactamase-inhibitor protein II"/>
    <property type="match status" value="2"/>
</dbReference>
<feature type="chain" id="PRO_5022952278" evidence="4">
    <location>
        <begin position="24"/>
        <end position="664"/>
    </location>
</feature>
<dbReference type="Proteomes" id="UP000323011">
    <property type="component" value="Unassembled WGS sequence"/>
</dbReference>
<dbReference type="PRINTS" id="PR00633">
    <property type="entry name" value="RCCNDNSATION"/>
</dbReference>
<feature type="repeat" description="RCC1" evidence="1">
    <location>
        <begin position="247"/>
        <end position="304"/>
    </location>
</feature>
<feature type="signal peptide" evidence="4">
    <location>
        <begin position="1"/>
        <end position="23"/>
    </location>
</feature>
<feature type="repeat" description="RCC1" evidence="1">
    <location>
        <begin position="189"/>
        <end position="246"/>
    </location>
</feature>
<dbReference type="AlphaFoldDB" id="A0A5A8CPC4"/>
<keyword evidence="6" id="KW-1185">Reference proteome</keyword>
<evidence type="ECO:0000256" key="2">
    <source>
        <dbReference type="SAM" id="MobiDB-lite"/>
    </source>
</evidence>
<dbReference type="GO" id="GO:0005085">
    <property type="term" value="F:guanyl-nucleotide exchange factor activity"/>
    <property type="evidence" value="ECO:0007669"/>
    <property type="project" value="TreeGrafter"/>
</dbReference>
<feature type="transmembrane region" description="Helical" evidence="3">
    <location>
        <begin position="492"/>
        <end position="511"/>
    </location>
</feature>
<comment type="caution">
    <text evidence="5">The sequence shown here is derived from an EMBL/GenBank/DDBJ whole genome shotgun (WGS) entry which is preliminary data.</text>
</comment>
<feature type="repeat" description="RCC1" evidence="1">
    <location>
        <begin position="421"/>
        <end position="478"/>
    </location>
</feature>
<dbReference type="GO" id="GO:0005737">
    <property type="term" value="C:cytoplasm"/>
    <property type="evidence" value="ECO:0007669"/>
    <property type="project" value="TreeGrafter"/>
</dbReference>
<proteinExistence type="predicted"/>
<accession>A0A5A8CPC4</accession>
<evidence type="ECO:0000256" key="4">
    <source>
        <dbReference type="SAM" id="SignalP"/>
    </source>
</evidence>
<keyword evidence="4" id="KW-0732">Signal</keyword>
<feature type="region of interest" description="Disordered" evidence="2">
    <location>
        <begin position="37"/>
        <end position="83"/>
    </location>
</feature>
<dbReference type="Pfam" id="PF00415">
    <property type="entry name" value="RCC1"/>
    <property type="match status" value="1"/>
</dbReference>
<organism evidence="5 6">
    <name type="scientific">Cafeteria roenbergensis</name>
    <name type="common">Marine flagellate</name>
    <dbReference type="NCBI Taxonomy" id="33653"/>
    <lineage>
        <taxon>Eukaryota</taxon>
        <taxon>Sar</taxon>
        <taxon>Stramenopiles</taxon>
        <taxon>Bigyra</taxon>
        <taxon>Opalozoa</taxon>
        <taxon>Bicosoecida</taxon>
        <taxon>Cafeteriaceae</taxon>
        <taxon>Cafeteria</taxon>
    </lineage>
</organism>
<feature type="repeat" description="RCC1" evidence="1">
    <location>
        <begin position="305"/>
        <end position="362"/>
    </location>
</feature>
<feature type="repeat" description="RCC1" evidence="1">
    <location>
        <begin position="131"/>
        <end position="188"/>
    </location>
</feature>
<dbReference type="InterPro" id="IPR009091">
    <property type="entry name" value="RCC1/BLIP-II"/>
</dbReference>
<dbReference type="Pfam" id="PF13540">
    <property type="entry name" value="RCC1_2"/>
    <property type="match status" value="5"/>
</dbReference>